<dbReference type="Pfam" id="PF00155">
    <property type="entry name" value="Aminotran_1_2"/>
    <property type="match status" value="1"/>
</dbReference>
<organism evidence="7 8">
    <name type="scientific">Agrococcus baldri</name>
    <dbReference type="NCBI Taxonomy" id="153730"/>
    <lineage>
        <taxon>Bacteria</taxon>
        <taxon>Bacillati</taxon>
        <taxon>Actinomycetota</taxon>
        <taxon>Actinomycetes</taxon>
        <taxon>Micrococcales</taxon>
        <taxon>Microbacteriaceae</taxon>
        <taxon>Agrococcus</taxon>
    </lineage>
</organism>
<dbReference type="Proteomes" id="UP000198506">
    <property type="component" value="Unassembled WGS sequence"/>
</dbReference>
<keyword evidence="4" id="KW-0456">Lyase</keyword>
<evidence type="ECO:0000259" key="6">
    <source>
        <dbReference type="Pfam" id="PF00155"/>
    </source>
</evidence>
<evidence type="ECO:0000313" key="8">
    <source>
        <dbReference type="Proteomes" id="UP000198506"/>
    </source>
</evidence>
<name>A0AA94HP99_9MICO</name>
<evidence type="ECO:0000256" key="2">
    <source>
        <dbReference type="ARBA" id="ARBA00012224"/>
    </source>
</evidence>
<dbReference type="PANTHER" id="PTHR43525">
    <property type="entry name" value="PROTEIN MALY"/>
    <property type="match status" value="1"/>
</dbReference>
<reference evidence="7 8" key="1">
    <citation type="submission" date="2016-10" db="EMBL/GenBank/DDBJ databases">
        <authorList>
            <person name="Varghese N."/>
            <person name="Submissions S."/>
        </authorList>
    </citation>
    <scope>NUCLEOTIDE SEQUENCE [LARGE SCALE GENOMIC DNA]</scope>
    <source>
        <strain evidence="7 8">IAM 15147</strain>
    </source>
</reference>
<gene>
    <name evidence="7" type="ORF">SAMN04487783_2494</name>
</gene>
<proteinExistence type="inferred from homology"/>
<dbReference type="RefSeq" id="WP_092919225.1">
    <property type="nucleotide sequence ID" value="NZ_FOZN01000004.1"/>
</dbReference>
<keyword evidence="3" id="KW-0663">Pyridoxal phosphate</keyword>
<dbReference type="Gene3D" id="3.40.640.10">
    <property type="entry name" value="Type I PLP-dependent aspartate aminotransferase-like (Major domain)"/>
    <property type="match status" value="1"/>
</dbReference>
<dbReference type="AlphaFoldDB" id="A0AA94HP99"/>
<evidence type="ECO:0000256" key="3">
    <source>
        <dbReference type="ARBA" id="ARBA00022898"/>
    </source>
</evidence>
<dbReference type="GO" id="GO:0047804">
    <property type="term" value="F:cysteine-S-conjugate beta-lyase activity"/>
    <property type="evidence" value="ECO:0007669"/>
    <property type="project" value="UniProtKB-EC"/>
</dbReference>
<evidence type="ECO:0000256" key="1">
    <source>
        <dbReference type="ARBA" id="ARBA00001933"/>
    </source>
</evidence>
<sequence length="399" mass="42211">MTAYGRGEHAWDSIGRVALERPSSRKWSLHPGTIGAWVAEMDFGTAPPVREALRRAIDDDVLGYLSPGTAAELAEATAAWQATQHGWQVDPERVHAVSDVMAALGAAVEHYSPEGSAVIVPTPAYMPFLTYLATLGRPVVQVPGVVIDGRWQHDLDGIDRAFAAGARTLVLCNPHNPTGTVLPRAELEQIAELVERHGGRVFADEIHASIRFDGREHVPYASVSAAAAGHTITGTSASKAWNIPGLKAAQLITANDADEARYRSFGFAVVHGASTLGVVASTAAYRAGGPWLEGTVDYLQRNRDLLGALLAERLPGAHWHAPEATYLAWLDLTGLRLGADSPAALLRERAGVTLTDGALCGAGSEQHVRLVFATPAPVLEEAIDRIAAALAPIGAGSPR</sequence>
<evidence type="ECO:0000256" key="5">
    <source>
        <dbReference type="ARBA" id="ARBA00037974"/>
    </source>
</evidence>
<dbReference type="EMBL" id="FOZN01000004">
    <property type="protein sequence ID" value="SFS18036.1"/>
    <property type="molecule type" value="Genomic_DNA"/>
</dbReference>
<dbReference type="InterPro" id="IPR051798">
    <property type="entry name" value="Class-II_PLP-Dep_Aminotrans"/>
</dbReference>
<dbReference type="CDD" id="cd00609">
    <property type="entry name" value="AAT_like"/>
    <property type="match status" value="1"/>
</dbReference>
<comment type="similarity">
    <text evidence="5">Belongs to the class-II pyridoxal-phosphate-dependent aminotransferase family. MalY/PatB cystathionine beta-lyase subfamily.</text>
</comment>
<dbReference type="SUPFAM" id="SSF53383">
    <property type="entry name" value="PLP-dependent transferases"/>
    <property type="match status" value="1"/>
</dbReference>
<dbReference type="InterPro" id="IPR015422">
    <property type="entry name" value="PyrdxlP-dep_Trfase_small"/>
</dbReference>
<comment type="cofactor">
    <cofactor evidence="1">
        <name>pyridoxal 5'-phosphate</name>
        <dbReference type="ChEBI" id="CHEBI:597326"/>
    </cofactor>
</comment>
<evidence type="ECO:0000256" key="4">
    <source>
        <dbReference type="ARBA" id="ARBA00023239"/>
    </source>
</evidence>
<evidence type="ECO:0000313" key="7">
    <source>
        <dbReference type="EMBL" id="SFS18036.1"/>
    </source>
</evidence>
<keyword evidence="8" id="KW-1185">Reference proteome</keyword>
<accession>A0AA94HP99</accession>
<dbReference type="EC" id="4.4.1.13" evidence="2"/>
<protein>
    <recommendedName>
        <fullName evidence="2">cysteine-S-conjugate beta-lyase</fullName>
        <ecNumber evidence="2">4.4.1.13</ecNumber>
    </recommendedName>
</protein>
<feature type="domain" description="Aminotransferase class I/classII large" evidence="6">
    <location>
        <begin position="40"/>
        <end position="386"/>
    </location>
</feature>
<dbReference type="GO" id="GO:0030170">
    <property type="term" value="F:pyridoxal phosphate binding"/>
    <property type="evidence" value="ECO:0007669"/>
    <property type="project" value="InterPro"/>
</dbReference>
<comment type="caution">
    <text evidence="7">The sequence shown here is derived from an EMBL/GenBank/DDBJ whole genome shotgun (WGS) entry which is preliminary data.</text>
</comment>
<dbReference type="InterPro" id="IPR015421">
    <property type="entry name" value="PyrdxlP-dep_Trfase_major"/>
</dbReference>
<dbReference type="InterPro" id="IPR015424">
    <property type="entry name" value="PyrdxlP-dep_Trfase"/>
</dbReference>
<dbReference type="PANTHER" id="PTHR43525:SF2">
    <property type="entry name" value="CYSTATHIONINE BETA-LYASE-RELATED"/>
    <property type="match status" value="1"/>
</dbReference>
<dbReference type="Gene3D" id="3.90.1150.10">
    <property type="entry name" value="Aspartate Aminotransferase, domain 1"/>
    <property type="match status" value="1"/>
</dbReference>
<dbReference type="InterPro" id="IPR004839">
    <property type="entry name" value="Aminotransferase_I/II_large"/>
</dbReference>